<sequence length="343" mass="40306">MKAYVEELNKRLLQSIDEYYPVGLAQGQIGISIYFYHLFRIEKNENYKVIADQLLDNSLVSISLDSSISVENGLAGISLGIIYLIKKGFVKGDLNELLENIDNVIFKHLAFTQSNLSFQREELLHLIYYLSVRLRDQKEKNDIYIYQELIIKTINIFTDKLSDNFFNEGFSFSVYNFHLPLFTYILSCLLKLNFYNNRIYKILEEFEYSILSKIPILHANRLFMLCGILPLVPYMKNPKWELHAQLLHREINLQVIFNKEINNKHIFVGNGLPLIYLLLYYLENYHPKYKICYNPQDFQDKIISSEAWESLFAQNNFFEAHQGLLEGFPGVQLVLSHIQKRGI</sequence>
<proteinExistence type="predicted"/>
<dbReference type="Gene3D" id="1.50.10.20">
    <property type="match status" value="1"/>
</dbReference>
<dbReference type="eggNOG" id="COG3279">
    <property type="taxonomic scope" value="Bacteria"/>
</dbReference>
<dbReference type="RefSeq" id="WP_014224298.1">
    <property type="nucleotide sequence ID" value="NC_016610.1"/>
</dbReference>
<evidence type="ECO:0008006" key="3">
    <source>
        <dbReference type="Google" id="ProtNLM"/>
    </source>
</evidence>
<dbReference type="EMBL" id="CP003191">
    <property type="protein sequence ID" value="AEW21329.1"/>
    <property type="molecule type" value="Genomic_DNA"/>
</dbReference>
<dbReference type="SUPFAM" id="SSF158745">
    <property type="entry name" value="LanC-like"/>
    <property type="match status" value="1"/>
</dbReference>
<dbReference type="KEGG" id="tfo:BFO_0870"/>
<dbReference type="AlphaFoldDB" id="G8UP22"/>
<reference evidence="2" key="1">
    <citation type="submission" date="2011-12" db="EMBL/GenBank/DDBJ databases">
        <title>Complete sequence of Tannerella forsythia ATCC 43037.</title>
        <authorList>
            <person name="Dewhirst F."/>
            <person name="Tanner A."/>
            <person name="Izard J."/>
            <person name="Brinkac L."/>
            <person name="Durkin A.S."/>
            <person name="Hostetler J."/>
            <person name="Shetty J."/>
            <person name="Torralba M."/>
            <person name="Gill S."/>
            <person name="Nelson K."/>
        </authorList>
    </citation>
    <scope>NUCLEOTIDE SEQUENCE [LARGE SCALE GENOMIC DNA]</scope>
    <source>
        <strain evidence="2">ATCC 43037 / JCM 10827 / CCUG 33226 / KCTC 5666 / FDC 338</strain>
    </source>
</reference>
<evidence type="ECO:0000313" key="2">
    <source>
        <dbReference type="Proteomes" id="UP000005436"/>
    </source>
</evidence>
<accession>G8UP22</accession>
<gene>
    <name evidence="1" type="ordered locus">BFO_0870</name>
</gene>
<dbReference type="Proteomes" id="UP000005436">
    <property type="component" value="Chromosome"/>
</dbReference>
<dbReference type="STRING" id="203275.BFO_0870"/>
<evidence type="ECO:0000313" key="1">
    <source>
        <dbReference type="EMBL" id="AEW21329.1"/>
    </source>
</evidence>
<name>G8UP22_TANFA</name>
<dbReference type="HOGENOM" id="CLU_833786_0_0_10"/>
<organism evidence="1 2">
    <name type="scientific">Tannerella forsythia (strain ATCC 43037 / JCM 10827 / CCUG 21028 A / KCTC 5666 / FDC 338)</name>
    <name type="common">Bacteroides forsythus</name>
    <dbReference type="NCBI Taxonomy" id="203275"/>
    <lineage>
        <taxon>Bacteria</taxon>
        <taxon>Pseudomonadati</taxon>
        <taxon>Bacteroidota</taxon>
        <taxon>Bacteroidia</taxon>
        <taxon>Bacteroidales</taxon>
        <taxon>Tannerellaceae</taxon>
        <taxon>Tannerella</taxon>
    </lineage>
</organism>
<dbReference type="PATRIC" id="fig|203275.8.peg.774"/>
<dbReference type="GeneID" id="34758168"/>
<protein>
    <recommendedName>
        <fullName evidence="3">Lanthionine synthetase C-like protein</fullName>
    </recommendedName>
</protein>
<keyword evidence="2" id="KW-1185">Reference proteome</keyword>